<name>A0A512MD51_9BACT</name>
<dbReference type="InterPro" id="IPR036412">
    <property type="entry name" value="HAD-like_sf"/>
</dbReference>
<protein>
    <recommendedName>
        <fullName evidence="3">Hydrolase</fullName>
    </recommendedName>
</protein>
<accession>A0A512MD51</accession>
<dbReference type="Proteomes" id="UP000321577">
    <property type="component" value="Unassembled WGS sequence"/>
</dbReference>
<dbReference type="InterPro" id="IPR011949">
    <property type="entry name" value="HAD-SF_hydro_IA_REG-2-like"/>
</dbReference>
<dbReference type="Pfam" id="PF00702">
    <property type="entry name" value="Hydrolase"/>
    <property type="match status" value="1"/>
</dbReference>
<comment type="caution">
    <text evidence="1">The sequence shown here is derived from an EMBL/GenBank/DDBJ whole genome shotgun (WGS) entry which is preliminary data.</text>
</comment>
<dbReference type="RefSeq" id="WP_146852116.1">
    <property type="nucleotide sequence ID" value="NZ_BKAG01000028.1"/>
</dbReference>
<dbReference type="InterPro" id="IPR006439">
    <property type="entry name" value="HAD-SF_hydro_IA"/>
</dbReference>
<dbReference type="SFLD" id="SFLDS00003">
    <property type="entry name" value="Haloacid_Dehalogenase"/>
    <property type="match status" value="1"/>
</dbReference>
<dbReference type="PRINTS" id="PR00413">
    <property type="entry name" value="HADHALOGNASE"/>
</dbReference>
<dbReference type="InterPro" id="IPR051828">
    <property type="entry name" value="HAD-like_hydrolase_domain"/>
</dbReference>
<proteinExistence type="predicted"/>
<dbReference type="Gene3D" id="3.40.50.1000">
    <property type="entry name" value="HAD superfamily/HAD-like"/>
    <property type="match status" value="1"/>
</dbReference>
<dbReference type="AlphaFoldDB" id="A0A512MD51"/>
<dbReference type="NCBIfam" id="TIGR02252">
    <property type="entry name" value="DREG-2"/>
    <property type="match status" value="1"/>
</dbReference>
<dbReference type="SFLD" id="SFLDG01129">
    <property type="entry name" value="C1.5:_HAD__Beta-PGM__Phosphata"/>
    <property type="match status" value="1"/>
</dbReference>
<gene>
    <name evidence="1" type="ORF">BGE01nite_35920</name>
</gene>
<reference evidence="1 2" key="1">
    <citation type="submission" date="2019-07" db="EMBL/GenBank/DDBJ databases">
        <title>Whole genome shotgun sequence of Brevifollis gellanilyticus NBRC 108608.</title>
        <authorList>
            <person name="Hosoyama A."/>
            <person name="Uohara A."/>
            <person name="Ohji S."/>
            <person name="Ichikawa N."/>
        </authorList>
    </citation>
    <scope>NUCLEOTIDE SEQUENCE [LARGE SCALE GENOMIC DNA]</scope>
    <source>
        <strain evidence="1 2">NBRC 108608</strain>
    </source>
</reference>
<dbReference type="InterPro" id="IPR044924">
    <property type="entry name" value="HAD-SF_hydro_IA_REG-2-like_cap"/>
</dbReference>
<dbReference type="PANTHER" id="PTHR46191">
    <property type="match status" value="1"/>
</dbReference>
<dbReference type="EMBL" id="BKAG01000028">
    <property type="protein sequence ID" value="GEP44301.1"/>
    <property type="molecule type" value="Genomic_DNA"/>
</dbReference>
<evidence type="ECO:0000313" key="1">
    <source>
        <dbReference type="EMBL" id="GEP44301.1"/>
    </source>
</evidence>
<evidence type="ECO:0008006" key="3">
    <source>
        <dbReference type="Google" id="ProtNLM"/>
    </source>
</evidence>
<dbReference type="SUPFAM" id="SSF56784">
    <property type="entry name" value="HAD-like"/>
    <property type="match status" value="1"/>
</dbReference>
<dbReference type="NCBIfam" id="TIGR01549">
    <property type="entry name" value="HAD-SF-IA-v1"/>
    <property type="match status" value="1"/>
</dbReference>
<keyword evidence="2" id="KW-1185">Reference proteome</keyword>
<dbReference type="PANTHER" id="PTHR46191:SF2">
    <property type="entry name" value="HALOACID DEHALOGENASE-LIKE HYDROLASE DOMAIN-CONTAINING PROTEIN 3"/>
    <property type="match status" value="1"/>
</dbReference>
<dbReference type="InterPro" id="IPR023214">
    <property type="entry name" value="HAD_sf"/>
</dbReference>
<dbReference type="Gene3D" id="1.10.150.720">
    <property type="entry name" value="Haloacid dehalogenase-like hydrolase"/>
    <property type="match status" value="1"/>
</dbReference>
<sequence>MAARGLISFDAAGTLIQVARPVAATYAEVASTHGVSVTTEALKLAFRSAWSQLPAPLHPEGAPPADDDRSWWKELVRRVFAAVLGKPLDEEVLSALFDELYRHYTKPEAWTVYEDVFPALDLLRDQFDLCVLSNFDRRLYSILEGHGLTPYFGAIIISSEVGASKPHPRMFAEVERRMNASAANILHTGDDERNDLLGAQKAGWKAWHVQRPQANLQILAEKVLSGAI</sequence>
<dbReference type="OrthoDB" id="25198at2"/>
<organism evidence="1 2">
    <name type="scientific">Brevifollis gellanilyticus</name>
    <dbReference type="NCBI Taxonomy" id="748831"/>
    <lineage>
        <taxon>Bacteria</taxon>
        <taxon>Pseudomonadati</taxon>
        <taxon>Verrucomicrobiota</taxon>
        <taxon>Verrucomicrobiia</taxon>
        <taxon>Verrucomicrobiales</taxon>
        <taxon>Verrucomicrobiaceae</taxon>
    </lineage>
</organism>
<evidence type="ECO:0000313" key="2">
    <source>
        <dbReference type="Proteomes" id="UP000321577"/>
    </source>
</evidence>